<dbReference type="EMBL" id="BTGB01000009">
    <property type="protein sequence ID" value="GMM48635.1"/>
    <property type="molecule type" value="Genomic_DNA"/>
</dbReference>
<name>A0AAV5RBA5_PICKL</name>
<accession>A0AAV5RBA5</accession>
<comment type="caution">
    <text evidence="2">The sequence shown here is derived from an EMBL/GenBank/DDBJ whole genome shotgun (WGS) entry which is preliminary data.</text>
</comment>
<protein>
    <submittedName>
        <fullName evidence="2">Mei5 protein</fullName>
    </submittedName>
</protein>
<reference evidence="2 3" key="1">
    <citation type="journal article" date="2023" name="Elife">
        <title>Identification of key yeast species and microbe-microbe interactions impacting larval growth of Drosophila in the wild.</title>
        <authorList>
            <person name="Mure A."/>
            <person name="Sugiura Y."/>
            <person name="Maeda R."/>
            <person name="Honda K."/>
            <person name="Sakurai N."/>
            <person name="Takahashi Y."/>
            <person name="Watada M."/>
            <person name="Katoh T."/>
            <person name="Gotoh A."/>
            <person name="Gotoh Y."/>
            <person name="Taniguchi I."/>
            <person name="Nakamura K."/>
            <person name="Hayashi T."/>
            <person name="Katayama T."/>
            <person name="Uemura T."/>
            <person name="Hattori Y."/>
        </authorList>
    </citation>
    <scope>NUCLEOTIDE SEQUENCE [LARGE SCALE GENOMIC DNA]</scope>
    <source>
        <strain evidence="2 3">PK-24</strain>
    </source>
</reference>
<feature type="region of interest" description="Disordered" evidence="1">
    <location>
        <begin position="331"/>
        <end position="364"/>
    </location>
</feature>
<gene>
    <name evidence="2" type="ORF">DAPK24_052330</name>
</gene>
<feature type="compositionally biased region" description="Polar residues" evidence="1">
    <location>
        <begin position="110"/>
        <end position="127"/>
    </location>
</feature>
<organism evidence="2 3">
    <name type="scientific">Pichia kluyveri</name>
    <name type="common">Yeast</name>
    <dbReference type="NCBI Taxonomy" id="36015"/>
    <lineage>
        <taxon>Eukaryota</taxon>
        <taxon>Fungi</taxon>
        <taxon>Dikarya</taxon>
        <taxon>Ascomycota</taxon>
        <taxon>Saccharomycotina</taxon>
        <taxon>Pichiomycetes</taxon>
        <taxon>Pichiales</taxon>
        <taxon>Pichiaceae</taxon>
        <taxon>Pichia</taxon>
    </lineage>
</organism>
<feature type="region of interest" description="Disordered" evidence="1">
    <location>
        <begin position="110"/>
        <end position="144"/>
    </location>
</feature>
<feature type="compositionally biased region" description="Acidic residues" evidence="1">
    <location>
        <begin position="131"/>
        <end position="140"/>
    </location>
</feature>
<sequence>MAEDIVSNVLSNESLESEETFAKQQYLYGEINPSPMKHEKHEDIPKLNTKLTFPKQRKRSNTMEAKYYKITDKENLGVKKNMKRPSTCGKEGIRHFSTPLPLRVSLQDTNIPQLSPNTNITNKLTDLSRNDDDDSTEIDESNLSINTTDSNSSINLSFMTPNSINFTSPLSVRSFSTPLADIREKNKLKMSVQLKLNQLSKDECNDESKRQIQRQILKLRTEVEVMKKVKKYRNSKESEKMDQLIEKWRNIAQMASNYMLNEARYKVERMGGMGEFRNKQKNAKLRKMKFEFDESLLYRIEEYMESEEYKNLDKYEKEEIISRKNELEKMSEMIENGRYPGANDDDDNNDNDGDDDKETDEEFTMEDLYKQLKLDYDLVYKSK</sequence>
<dbReference type="Gene3D" id="6.10.140.1020">
    <property type="match status" value="1"/>
</dbReference>
<feature type="compositionally biased region" description="Acidic residues" evidence="1">
    <location>
        <begin position="343"/>
        <end position="364"/>
    </location>
</feature>
<dbReference type="Proteomes" id="UP001378960">
    <property type="component" value="Unassembled WGS sequence"/>
</dbReference>
<evidence type="ECO:0000256" key="1">
    <source>
        <dbReference type="SAM" id="MobiDB-lite"/>
    </source>
</evidence>
<keyword evidence="3" id="KW-1185">Reference proteome</keyword>
<dbReference type="GO" id="GO:0006310">
    <property type="term" value="P:DNA recombination"/>
    <property type="evidence" value="ECO:0007669"/>
    <property type="project" value="TreeGrafter"/>
</dbReference>
<proteinExistence type="predicted"/>
<dbReference type="AlphaFoldDB" id="A0AAV5RBA5"/>
<evidence type="ECO:0000313" key="3">
    <source>
        <dbReference type="Proteomes" id="UP001378960"/>
    </source>
</evidence>
<dbReference type="PANTHER" id="PTHR28527:SF1">
    <property type="entry name" value="SWI5-DEPENDENT RECOMBINATION DNA REPAIR PROTEIN 1"/>
    <property type="match status" value="1"/>
</dbReference>
<dbReference type="PANTHER" id="PTHR28527">
    <property type="entry name" value="MATING-TYPE SWITCHING PROTEIN SWI2-RELATED"/>
    <property type="match status" value="1"/>
</dbReference>
<evidence type="ECO:0000313" key="2">
    <source>
        <dbReference type="EMBL" id="GMM48635.1"/>
    </source>
</evidence>